<evidence type="ECO:0000259" key="2">
    <source>
        <dbReference type="Pfam" id="PF13116"/>
    </source>
</evidence>
<feature type="domain" description="YhdP central" evidence="2">
    <location>
        <begin position="225"/>
        <end position="434"/>
    </location>
</feature>
<keyword evidence="1" id="KW-0812">Transmembrane</keyword>
<protein>
    <submittedName>
        <fullName evidence="3">AsmA-like C-terminal domain-containing protein</fullName>
    </submittedName>
</protein>
<dbReference type="RefSeq" id="WP_271021096.1">
    <property type="nucleotide sequence ID" value="NZ_JAQHXR010000002.1"/>
</dbReference>
<feature type="domain" description="YhdP central" evidence="2">
    <location>
        <begin position="585"/>
        <end position="833"/>
    </location>
</feature>
<dbReference type="EMBL" id="JAQHXR010000002">
    <property type="protein sequence ID" value="MDA3968800.1"/>
    <property type="molecule type" value="Genomic_DNA"/>
</dbReference>
<accession>A0ABT4VFA0</accession>
<dbReference type="Pfam" id="PF13116">
    <property type="entry name" value="YhdP"/>
    <property type="match status" value="2"/>
</dbReference>
<keyword evidence="1" id="KW-0472">Membrane</keyword>
<evidence type="ECO:0000256" key="1">
    <source>
        <dbReference type="SAM" id="Phobius"/>
    </source>
</evidence>
<proteinExistence type="predicted"/>
<reference evidence="3 4" key="1">
    <citation type="submission" date="2023-01" db="EMBL/GenBank/DDBJ databases">
        <title>Description of Helicobacter ibis sp. nov. isolated from faecal droppings of black-faced ibis (Theristicus melanopis).</title>
        <authorList>
            <person name="Lopez-Cantillo M."/>
            <person name="Vidal-Veuthey B."/>
            <person name="Mella A."/>
            <person name="De La Haba R."/>
            <person name="Collado L."/>
        </authorList>
    </citation>
    <scope>NUCLEOTIDE SEQUENCE [LARGE SCALE GENOMIC DNA]</scope>
    <source>
        <strain evidence="3 4">A82</strain>
    </source>
</reference>
<evidence type="ECO:0000313" key="4">
    <source>
        <dbReference type="Proteomes" id="UP001210261"/>
    </source>
</evidence>
<comment type="caution">
    <text evidence="3">The sequence shown here is derived from an EMBL/GenBank/DDBJ whole genome shotgun (WGS) entry which is preliminary data.</text>
</comment>
<gene>
    <name evidence="3" type="ORF">PF021_03815</name>
</gene>
<keyword evidence="1" id="KW-1133">Transmembrane helix</keyword>
<dbReference type="Proteomes" id="UP001210261">
    <property type="component" value="Unassembled WGS sequence"/>
</dbReference>
<keyword evidence="4" id="KW-1185">Reference proteome</keyword>
<sequence>MKKTSVRLLKIFIFFTLLSSILISFYIVLYNGIAIDRFNINGIKISGFYLSLDKKLILKINDIDFTQSKKDSDFDLKSNLHHIKNIHLTLQYFQQIEINTISFENYKAKLAYDGENFSLDSNLLYTKAKLQEQNSKIKIFVEDFFIKPYAIYYQANGEYDINSKILNTNGTLKFWDKDNNKEFITINLDINSDLENITLKGNSSEFKDIKFLRNILPTAKDKLVDSWIYDNYQVKDAIIQDFYINIPLKSKNIIQESIDSLYIIGEARNAEVKFHESLQTINAQSVKLIFQNHNLEFYPKNATYKNHALEDSSVILEDLSHLDRPTLLKININANTKLDSEIISLLQAYEINLPIIAKHSNIKSNLHLYINLKNHKVLTNGIFKTTDNEILINNIPIQTKTAEIQLDNNIVTAHIKEAKYKDMLNANANFTIELDNKIISGELEVIESTLSQENKDILLIQNSNIPFNIDFNDSLILNLPKLQITGIFGDLESKITLNSLENLKHFSKILNDYKVTSGNAQIITKDFIEYHAVFDLQTQQEILLDKQNKAPIQTTQLSLSYTPTKYTIRSSDSKLRIVGTKESQEINLHNAILNANKSTLANDSNNQTNIIIKGTNADIIVNDDFYLLSDNFNISINNGLIVANLQHKNGVLNLKKKDEYLMIKASEFGDDFLNTLGNKKIFHNGRFYLEANTDDNGVIIGEFSLASTSINNLATLHNIFTFIDSVPSLLSLKMPGFNDKGYYVESGKVKFGIDKEYVAIESLNFNGSSMDIKGKGIVALNDKSIDFHAQLITAKNLSGIINKIPGVNYILLGEDGNISTSFRIGGTIGDPKIHTQATQDALIAPFNILKRTITSPFDIFKK</sequence>
<dbReference type="InterPro" id="IPR025263">
    <property type="entry name" value="YhdP_central"/>
</dbReference>
<organism evidence="3 4">
    <name type="scientific">Helicobacter ibis</name>
    <dbReference type="NCBI Taxonomy" id="2962633"/>
    <lineage>
        <taxon>Bacteria</taxon>
        <taxon>Pseudomonadati</taxon>
        <taxon>Campylobacterota</taxon>
        <taxon>Epsilonproteobacteria</taxon>
        <taxon>Campylobacterales</taxon>
        <taxon>Helicobacteraceae</taxon>
        <taxon>Helicobacter</taxon>
    </lineage>
</organism>
<name>A0ABT4VFA0_9HELI</name>
<feature type="transmembrane region" description="Helical" evidence="1">
    <location>
        <begin position="12"/>
        <end position="33"/>
    </location>
</feature>
<evidence type="ECO:0000313" key="3">
    <source>
        <dbReference type="EMBL" id="MDA3968800.1"/>
    </source>
</evidence>